<dbReference type="STRING" id="758793.BRPE64_CCDS05000"/>
<dbReference type="Proteomes" id="UP000013966">
    <property type="component" value="Chromosome 3"/>
</dbReference>
<protein>
    <submittedName>
        <fullName evidence="1">Uncharacterized protein</fullName>
    </submittedName>
</protein>
<dbReference type="KEGG" id="buo:BRPE64_CCDS05000"/>
<gene>
    <name evidence="1" type="ORF">BRPE64_CCDS05000</name>
</gene>
<accession>R4WPH4</accession>
<dbReference type="HOGENOM" id="CLU_3023151_0_0_4"/>
<name>R4WPH4_9BURK</name>
<sequence>MQAAIMRFCAAAWPPFDRETSLAVGTFREIAVRLRPPPDASVLGARRLVGYIQCV</sequence>
<dbReference type="AlphaFoldDB" id="R4WPH4"/>
<reference evidence="1 2" key="1">
    <citation type="journal article" date="2013" name="Genome Announc.">
        <title>Complete Genome Sequence of Burkholderia sp. Strain RPE64, Bacterial Symbiont of the Bean Bug Riptortus pedestris.</title>
        <authorList>
            <person name="Shibata T.F."/>
            <person name="Maeda T."/>
            <person name="Nikoh N."/>
            <person name="Yamaguchi K."/>
            <person name="Oshima K."/>
            <person name="Hattori M."/>
            <person name="Nishiyama T."/>
            <person name="Hasebe M."/>
            <person name="Fukatsu T."/>
            <person name="Kikuchi Y."/>
            <person name="Shigenobu S."/>
        </authorList>
    </citation>
    <scope>NUCLEOTIDE SEQUENCE [LARGE SCALE GENOMIC DNA]</scope>
</reference>
<dbReference type="EMBL" id="AP013060">
    <property type="protein sequence ID" value="BAN26583.1"/>
    <property type="molecule type" value="Genomic_DNA"/>
</dbReference>
<organism evidence="1 2">
    <name type="scientific">Caballeronia insecticola</name>
    <dbReference type="NCBI Taxonomy" id="758793"/>
    <lineage>
        <taxon>Bacteria</taxon>
        <taxon>Pseudomonadati</taxon>
        <taxon>Pseudomonadota</taxon>
        <taxon>Betaproteobacteria</taxon>
        <taxon>Burkholderiales</taxon>
        <taxon>Burkholderiaceae</taxon>
        <taxon>Caballeronia</taxon>
    </lineage>
</organism>
<reference evidence="1 2" key="2">
    <citation type="journal article" date="2018" name="Int. J. Syst. Evol. Microbiol.">
        <title>Burkholderia insecticola sp. nov., a gut symbiotic bacterium of the bean bug Riptortus pedestris.</title>
        <authorList>
            <person name="Takeshita K."/>
            <person name="Tamaki H."/>
            <person name="Ohbayashi T."/>
            <person name="Meng X.-Y."/>
            <person name="Sone T."/>
            <person name="Mitani Y."/>
            <person name="Peeters C."/>
            <person name="Kikuchi Y."/>
            <person name="Vandamme P."/>
        </authorList>
    </citation>
    <scope>NUCLEOTIDE SEQUENCE [LARGE SCALE GENOMIC DNA]</scope>
    <source>
        <strain evidence="1">RPE64</strain>
    </source>
</reference>
<evidence type="ECO:0000313" key="2">
    <source>
        <dbReference type="Proteomes" id="UP000013966"/>
    </source>
</evidence>
<evidence type="ECO:0000313" key="1">
    <source>
        <dbReference type="EMBL" id="BAN26583.1"/>
    </source>
</evidence>
<proteinExistence type="predicted"/>
<keyword evidence="2" id="KW-1185">Reference proteome</keyword>